<dbReference type="PANTHER" id="PTHR43690">
    <property type="entry name" value="NARDILYSIN"/>
    <property type="match status" value="1"/>
</dbReference>
<keyword evidence="4" id="KW-0479">Metal-binding</keyword>
<feature type="domain" description="Peptidase M16 C-terminal" evidence="10">
    <location>
        <begin position="690"/>
        <end position="867"/>
    </location>
</feature>
<dbReference type="AlphaFoldDB" id="A0A9X2XYJ8"/>
<evidence type="ECO:0000259" key="9">
    <source>
        <dbReference type="Pfam" id="PF00675"/>
    </source>
</evidence>
<dbReference type="PROSITE" id="PS00143">
    <property type="entry name" value="INSULINASE"/>
    <property type="match status" value="1"/>
</dbReference>
<accession>A0A9X2XYJ8</accession>
<comment type="caution">
    <text evidence="11">The sequence shown here is derived from an EMBL/GenBank/DDBJ whole genome shotgun (WGS) entry which is preliminary data.</text>
</comment>
<dbReference type="Proteomes" id="UP001155483">
    <property type="component" value="Unassembled WGS sequence"/>
</dbReference>
<keyword evidence="5" id="KW-0378">Hydrolase</keyword>
<comment type="similarity">
    <text evidence="2 8">Belongs to the peptidase M16 family.</text>
</comment>
<dbReference type="Pfam" id="PF00675">
    <property type="entry name" value="Peptidase_M16"/>
    <property type="match status" value="1"/>
</dbReference>
<dbReference type="InterPro" id="IPR011765">
    <property type="entry name" value="Pept_M16_N"/>
</dbReference>
<evidence type="ECO:0000313" key="12">
    <source>
        <dbReference type="Proteomes" id="UP001155483"/>
    </source>
</evidence>
<dbReference type="Pfam" id="PF05193">
    <property type="entry name" value="Peptidase_M16_C"/>
    <property type="match status" value="2"/>
</dbReference>
<evidence type="ECO:0000256" key="8">
    <source>
        <dbReference type="RuleBase" id="RU004447"/>
    </source>
</evidence>
<feature type="domain" description="Peptidase M16 C-terminal" evidence="10">
    <location>
        <begin position="209"/>
        <end position="391"/>
    </location>
</feature>
<dbReference type="InterPro" id="IPR011249">
    <property type="entry name" value="Metalloenz_LuxS/M16"/>
</dbReference>
<dbReference type="Gene3D" id="3.30.830.10">
    <property type="entry name" value="Metalloenzyme, LuxS/M16 peptidase-like"/>
    <property type="match status" value="4"/>
</dbReference>
<comment type="cofactor">
    <cofactor evidence="1">
        <name>Zn(2+)</name>
        <dbReference type="ChEBI" id="CHEBI:29105"/>
    </cofactor>
</comment>
<dbReference type="InterPro" id="IPR007863">
    <property type="entry name" value="Peptidase_M16_C"/>
</dbReference>
<keyword evidence="3" id="KW-0645">Protease</keyword>
<evidence type="ECO:0000256" key="1">
    <source>
        <dbReference type="ARBA" id="ARBA00001947"/>
    </source>
</evidence>
<dbReference type="SUPFAM" id="SSF63411">
    <property type="entry name" value="LuxS/MPP-like metallohydrolase"/>
    <property type="match status" value="4"/>
</dbReference>
<reference evidence="11" key="2">
    <citation type="submission" date="2023-04" db="EMBL/GenBank/DDBJ databases">
        <title>Paracnuella aquatica gen. nov., sp. nov., a member of the family Chitinophagaceae isolated from a hot spring.</title>
        <authorList>
            <person name="Wang C."/>
        </authorList>
    </citation>
    <scope>NUCLEOTIDE SEQUENCE</scope>
    <source>
        <strain evidence="11">LB-8</strain>
    </source>
</reference>
<organism evidence="11 12">
    <name type="scientific">Paraflavisolibacter caeni</name>
    <dbReference type="NCBI Taxonomy" id="2982496"/>
    <lineage>
        <taxon>Bacteria</taxon>
        <taxon>Pseudomonadati</taxon>
        <taxon>Bacteroidota</taxon>
        <taxon>Chitinophagia</taxon>
        <taxon>Chitinophagales</taxon>
        <taxon>Chitinophagaceae</taxon>
        <taxon>Paraflavisolibacter</taxon>
    </lineage>
</organism>
<evidence type="ECO:0000313" key="11">
    <source>
        <dbReference type="EMBL" id="MCU7551027.1"/>
    </source>
</evidence>
<evidence type="ECO:0000256" key="3">
    <source>
        <dbReference type="ARBA" id="ARBA00022670"/>
    </source>
</evidence>
<evidence type="ECO:0000256" key="2">
    <source>
        <dbReference type="ARBA" id="ARBA00007261"/>
    </source>
</evidence>
<reference evidence="11" key="1">
    <citation type="submission" date="2022-09" db="EMBL/GenBank/DDBJ databases">
        <authorList>
            <person name="Yuan C."/>
            <person name="Ke Z."/>
        </authorList>
    </citation>
    <scope>NUCLEOTIDE SEQUENCE</scope>
    <source>
        <strain evidence="11">LB-8</strain>
    </source>
</reference>
<name>A0A9X2XYJ8_9BACT</name>
<dbReference type="PANTHER" id="PTHR43690:SF34">
    <property type="entry name" value="ZINC PROTEASE PQQL-LIKE"/>
    <property type="match status" value="1"/>
</dbReference>
<evidence type="ECO:0000259" key="10">
    <source>
        <dbReference type="Pfam" id="PF05193"/>
    </source>
</evidence>
<dbReference type="GO" id="GO:0006508">
    <property type="term" value="P:proteolysis"/>
    <property type="evidence" value="ECO:0007669"/>
    <property type="project" value="UniProtKB-KW"/>
</dbReference>
<sequence length="951" mass="107876">MKLLTLRWLTTFLFVSFVIPVFAQFKLTDPIPVDPNVKVGKLPNGLTYYIQKNPKPEKKLELRLVVNTGSVLEDADQRGLAHFMEHMSFNGSKNFPKNELVDYLQKTGVEFGADLNAYTSFDETVYILPIPSDKPETVEKGFTVLEDWAFNNLMDKSEIEKERGVVLEESRLSKGANERMSRKYYPHLFNGSKYAIRLPIGNDTILRTFKPETLNRFYKQWYRPNLMAVVVVGDIDPVAAEKKIKAHFSKFTNPANAKPRPSIIPIAVRTKPEAMVLTDEEATNTVLRVYNYVKPAEKVKTWAAYREQVIEELVTSLINQRLQELTQQENPPFMYGYTGFTSFLRGYDAFVSYAVIGNSPAQNAVDALVAETERARQYGFLASELDRAKAVMLNGAEMAYRERNKSESGELVWRYVSHYLEGEPAPGDENNYLFIKQVLPTITLEEINTTISKMPSNKNAFALITAPAKMKDKLPSSPDLLKEMVAATAKPVKPYEEKAVAQQLIDKEPLAGKITDQSVNQKLGTIDLTLSNGITVTLKPTAYKNDQVLMDAWRWGGFHQFSLADKDNAKYAASIVSQMGVKDLSPTDLKKFLSGKTASVYPYLNNHEEGIEGSSSVKDFETFLQLTYLYFTQPRKDEGLFKSFVTKQKSSVQFLRQNPRAFYQDTLTKIIYQNNPWTEAFPTEETFDKLNLDRSLAIYNHIFSNAYGMHFTFVGNLDTIMAKPLIEKYLGSLPATPKENAYKDNNVRPVKGIVNANIKKGKEPQSIISLVFNGEADYNPKENLVFRALLEAMNIKVTEKLREEMSGIYGGGFHGGISKRPYTNYSITAYIPCGPENVEKLTAALMNLIQTAQNKGIEQKDLDKVKETWKKQYNVNIQSNDFWLSTLSNAWINRDNPEDVLSYVQNVDSLTVEDLQKAARKYFKMDNYVKAVLYPENAQVASDKMQPTKNF</sequence>
<evidence type="ECO:0000256" key="5">
    <source>
        <dbReference type="ARBA" id="ARBA00022801"/>
    </source>
</evidence>
<keyword evidence="6" id="KW-0862">Zinc</keyword>
<keyword evidence="12" id="KW-1185">Reference proteome</keyword>
<protein>
    <submittedName>
        <fullName evidence="11">Insulinase family protein</fullName>
    </submittedName>
</protein>
<gene>
    <name evidence="11" type="ORF">OCK74_18050</name>
</gene>
<keyword evidence="7" id="KW-0482">Metalloprotease</keyword>
<evidence type="ECO:0000256" key="7">
    <source>
        <dbReference type="ARBA" id="ARBA00023049"/>
    </source>
</evidence>
<dbReference type="InterPro" id="IPR001431">
    <property type="entry name" value="Pept_M16_Zn_BS"/>
</dbReference>
<feature type="domain" description="Peptidase M16 N-terminal" evidence="9">
    <location>
        <begin position="53"/>
        <end position="171"/>
    </location>
</feature>
<proteinExistence type="inferred from homology"/>
<dbReference type="InterPro" id="IPR050626">
    <property type="entry name" value="Peptidase_M16"/>
</dbReference>
<dbReference type="EMBL" id="JAOTIF010000017">
    <property type="protein sequence ID" value="MCU7551027.1"/>
    <property type="molecule type" value="Genomic_DNA"/>
</dbReference>
<dbReference type="GO" id="GO:0046872">
    <property type="term" value="F:metal ion binding"/>
    <property type="evidence" value="ECO:0007669"/>
    <property type="project" value="UniProtKB-KW"/>
</dbReference>
<evidence type="ECO:0000256" key="6">
    <source>
        <dbReference type="ARBA" id="ARBA00022833"/>
    </source>
</evidence>
<evidence type="ECO:0000256" key="4">
    <source>
        <dbReference type="ARBA" id="ARBA00022723"/>
    </source>
</evidence>
<dbReference type="RefSeq" id="WP_279298466.1">
    <property type="nucleotide sequence ID" value="NZ_JAOTIF010000017.1"/>
</dbReference>
<dbReference type="GO" id="GO:0004222">
    <property type="term" value="F:metalloendopeptidase activity"/>
    <property type="evidence" value="ECO:0007669"/>
    <property type="project" value="InterPro"/>
</dbReference>